<proteinExistence type="predicted"/>
<dbReference type="PANTHER" id="PTHR19324:SF33">
    <property type="entry name" value="MUCIN-5AC"/>
    <property type="match status" value="1"/>
</dbReference>
<dbReference type="PROSITE" id="PS51412">
    <property type="entry name" value="MACPF_2"/>
    <property type="match status" value="1"/>
</dbReference>
<feature type="domain" description="MACPF" evidence="1">
    <location>
        <begin position="157"/>
        <end position="498"/>
    </location>
</feature>
<evidence type="ECO:0000313" key="3">
    <source>
        <dbReference type="Proteomes" id="UP001159405"/>
    </source>
</evidence>
<dbReference type="Proteomes" id="UP001159405">
    <property type="component" value="Unassembled WGS sequence"/>
</dbReference>
<dbReference type="EMBL" id="CALNXK010000253">
    <property type="protein sequence ID" value="CAH3179253.1"/>
    <property type="molecule type" value="Genomic_DNA"/>
</dbReference>
<gene>
    <name evidence="2" type="ORF">PLOB_00021748</name>
</gene>
<dbReference type="InterPro" id="IPR031569">
    <property type="entry name" value="ApeC"/>
</dbReference>
<organism evidence="2 3">
    <name type="scientific">Porites lobata</name>
    <dbReference type="NCBI Taxonomy" id="104759"/>
    <lineage>
        <taxon>Eukaryota</taxon>
        <taxon>Metazoa</taxon>
        <taxon>Cnidaria</taxon>
        <taxon>Anthozoa</taxon>
        <taxon>Hexacorallia</taxon>
        <taxon>Scleractinia</taxon>
        <taxon>Fungiina</taxon>
        <taxon>Poritidae</taxon>
        <taxon>Porites</taxon>
    </lineage>
</organism>
<dbReference type="InterPro" id="IPR020864">
    <property type="entry name" value="MACPF"/>
</dbReference>
<evidence type="ECO:0000313" key="2">
    <source>
        <dbReference type="EMBL" id="CAH3179253.1"/>
    </source>
</evidence>
<accession>A0ABN8RMC5</accession>
<name>A0ABN8RMC5_9CNID</name>
<evidence type="ECO:0000259" key="1">
    <source>
        <dbReference type="PROSITE" id="PS51412"/>
    </source>
</evidence>
<comment type="caution">
    <text evidence="2">The sequence shown here is derived from an EMBL/GenBank/DDBJ whole genome shotgun (WGS) entry which is preliminary data.</text>
</comment>
<protein>
    <recommendedName>
        <fullName evidence="1">MACPF domain-containing protein</fullName>
    </recommendedName>
</protein>
<reference evidence="2 3" key="1">
    <citation type="submission" date="2022-05" db="EMBL/GenBank/DDBJ databases">
        <authorList>
            <consortium name="Genoscope - CEA"/>
            <person name="William W."/>
        </authorList>
    </citation>
    <scope>NUCLEOTIDE SEQUENCE [LARGE SCALE GENOMIC DNA]</scope>
</reference>
<dbReference type="Pfam" id="PF01823">
    <property type="entry name" value="MACPF"/>
    <property type="match status" value="1"/>
</dbReference>
<sequence length="703" mass="79739">MKSLWSITIHNHSHTNHDEKDGQLHGSSVTFTAHTTEITQSISSAQGRQFKELLLLLECFATGNMKFSSLYDDIILQIMLKEFHSMQDRRDKKKDLIVWGVLGVIVNKRGLDPQNVLPRVRYPVQMGQDVKQDRHLEMTLPAPIWLFIEASVLTSLVDLSNAYGQEPPKGLQFLGVGYNLLKGNPEGGDLSNGGIDPGLLFTRKVFKLSYDTNKLSVGQQYMIPDQVSFAPRSSCVTTTQKEVISGSKSYQKKLAVDVCANGGYESDLWNVAFTLSSNFEKMTKETSTYNNVFYEEKSVCNRGRARYQLDLVPIKKFPVSEDFAAAVCGLPGQYSERTYYQFIERWGTHIVVEVELGEKTIERSKSSRTEFTKYAMNNLKGSVSAEGAFQGFSSSLSVNMERFREEMSEDTKFGESKITLTSGGMDMPEPIGLRLIPIYEAMSKSFYVASASARTALPCQHTDSLLNSRRKNLKTILRDYPRVKRVKKPVDPEVRIPLTWPQGTYGLPMTYRGCPVGAGFRWHHGYRYQEGELGNSWSGGYHLGGKKSIWTNEQTFCMKTQQRGTEYDLEWGPGQYCIFKKGDCQEGFDEGFIRWDDENTDNNNNYRGTLPDGKYGKNTLIKYCCRTDGFATNPIILPTDQPFVLFKSNSHQCQQVQGMHAHSEWFKWDTEDWSFSGNEKGGSIPYGEVGRNIKLDYCYYTRS</sequence>
<keyword evidence="3" id="KW-1185">Reference proteome</keyword>
<dbReference type="Pfam" id="PF16977">
    <property type="entry name" value="ApeC"/>
    <property type="match status" value="1"/>
</dbReference>
<dbReference type="PANTHER" id="PTHR19324">
    <property type="entry name" value="PERFORIN-LIKE PROTEIN 1"/>
    <property type="match status" value="1"/>
</dbReference>